<evidence type="ECO:0000313" key="2">
    <source>
        <dbReference type="Proteomes" id="UP000323994"/>
    </source>
</evidence>
<gene>
    <name evidence="1" type="ORF">FEM33_14260</name>
</gene>
<dbReference type="EMBL" id="VBSN01000038">
    <property type="protein sequence ID" value="KAA6439418.1"/>
    <property type="molecule type" value="Genomic_DNA"/>
</dbReference>
<evidence type="ECO:0008006" key="3">
    <source>
        <dbReference type="Google" id="ProtNLM"/>
    </source>
</evidence>
<sequence length="457" mass="52732">MSKHLHEKSAWIENAPDDNERHLIKIQHKGLGAYRILKDFHSGLLNKKAENQYHLWDKQWSEISSQNDDFISRKKNAALAEEATVNARKVIQEIEDIAIETPRLQSGDLYWNQLTDHSAFPETDPAVLLERELLHFNEVPEPALHALPEKPDEADFISDLSFAARKLGFLADRKMARQQKKYHEAMAKWETQTAKLNSENDNLLKIYRDEKSRFEAGRQQLIAKYEKAGAVWKRRKTEFYKNQNELNAYVTNLRQSYAYHEPAAVVAYNELILNNTSYPSTFPKDFDLEYNPETKMLVAEYILPSPFHFPLLKEVKYNSSKKDFENHYLSREQLAGLFETTLYKITLRTLQELFRFDEAHAIDTVVFNGWVESINKKTRKAVAECILSVKADKSGFQNSNFTNVNPKTCFEILNGSAAGHLIDLVPVNPIAQLNLYDKRFGPSHGGLLSENYNFVSV</sequence>
<reference evidence="1 2" key="1">
    <citation type="submission" date="2019-05" db="EMBL/GenBank/DDBJ databases">
        <authorList>
            <person name="Qu J.-H."/>
        </authorList>
    </citation>
    <scope>NUCLEOTIDE SEQUENCE [LARGE SCALE GENOMIC DNA]</scope>
    <source>
        <strain evidence="1 2">NS28</strain>
    </source>
</reference>
<dbReference type="RefSeq" id="WP_139012668.1">
    <property type="nucleotide sequence ID" value="NZ_VBSN01000038.1"/>
</dbReference>
<proteinExistence type="predicted"/>
<dbReference type="Proteomes" id="UP000323994">
    <property type="component" value="Unassembled WGS sequence"/>
</dbReference>
<protein>
    <recommendedName>
        <fullName evidence="3">Restriction endonuclease</fullName>
    </recommendedName>
</protein>
<dbReference type="OrthoDB" id="9803736at2"/>
<name>A0A5M8QVT3_9BACT</name>
<dbReference type="AlphaFoldDB" id="A0A5M8QVT3"/>
<evidence type="ECO:0000313" key="1">
    <source>
        <dbReference type="EMBL" id="KAA6439418.1"/>
    </source>
</evidence>
<keyword evidence="2" id="KW-1185">Reference proteome</keyword>
<accession>A0A5M8QVT3</accession>
<organism evidence="1 2">
    <name type="scientific">Dyadobacter flavalbus</name>
    <dbReference type="NCBI Taxonomy" id="2579942"/>
    <lineage>
        <taxon>Bacteria</taxon>
        <taxon>Pseudomonadati</taxon>
        <taxon>Bacteroidota</taxon>
        <taxon>Cytophagia</taxon>
        <taxon>Cytophagales</taxon>
        <taxon>Spirosomataceae</taxon>
        <taxon>Dyadobacter</taxon>
    </lineage>
</organism>
<comment type="caution">
    <text evidence="1">The sequence shown here is derived from an EMBL/GenBank/DDBJ whole genome shotgun (WGS) entry which is preliminary data.</text>
</comment>